<comment type="caution">
    <text evidence="1">The sequence shown here is derived from an EMBL/GenBank/DDBJ whole genome shotgun (WGS) entry which is preliminary data.</text>
</comment>
<protein>
    <submittedName>
        <fullName evidence="1">Uncharacterized protein</fullName>
    </submittedName>
</protein>
<organism evidence="1 2">
    <name type="scientific">Trifolium medium</name>
    <dbReference type="NCBI Taxonomy" id="97028"/>
    <lineage>
        <taxon>Eukaryota</taxon>
        <taxon>Viridiplantae</taxon>
        <taxon>Streptophyta</taxon>
        <taxon>Embryophyta</taxon>
        <taxon>Tracheophyta</taxon>
        <taxon>Spermatophyta</taxon>
        <taxon>Magnoliopsida</taxon>
        <taxon>eudicotyledons</taxon>
        <taxon>Gunneridae</taxon>
        <taxon>Pentapetalae</taxon>
        <taxon>rosids</taxon>
        <taxon>fabids</taxon>
        <taxon>Fabales</taxon>
        <taxon>Fabaceae</taxon>
        <taxon>Papilionoideae</taxon>
        <taxon>50 kb inversion clade</taxon>
        <taxon>NPAAA clade</taxon>
        <taxon>Hologalegina</taxon>
        <taxon>IRL clade</taxon>
        <taxon>Trifolieae</taxon>
        <taxon>Trifolium</taxon>
    </lineage>
</organism>
<evidence type="ECO:0000313" key="1">
    <source>
        <dbReference type="EMBL" id="MCI14107.1"/>
    </source>
</evidence>
<accession>A0A392PR28</accession>
<dbReference type="EMBL" id="LXQA010091028">
    <property type="protein sequence ID" value="MCI14107.1"/>
    <property type="molecule type" value="Genomic_DNA"/>
</dbReference>
<reference evidence="1 2" key="1">
    <citation type="journal article" date="2018" name="Front. Plant Sci.">
        <title>Red Clover (Trifolium pratense) and Zigzag Clover (T. medium) - A Picture of Genomic Similarities and Differences.</title>
        <authorList>
            <person name="Dluhosova J."/>
            <person name="Istvanek J."/>
            <person name="Nedelnik J."/>
            <person name="Repkova J."/>
        </authorList>
    </citation>
    <scope>NUCLEOTIDE SEQUENCE [LARGE SCALE GENOMIC DNA]</scope>
    <source>
        <strain evidence="2">cv. 10/8</strain>
        <tissue evidence="1">Leaf</tissue>
    </source>
</reference>
<dbReference type="Proteomes" id="UP000265520">
    <property type="component" value="Unassembled WGS sequence"/>
</dbReference>
<keyword evidence="2" id="KW-1185">Reference proteome</keyword>
<feature type="non-terminal residue" evidence="1">
    <location>
        <position position="1"/>
    </location>
</feature>
<evidence type="ECO:0000313" key="2">
    <source>
        <dbReference type="Proteomes" id="UP000265520"/>
    </source>
</evidence>
<dbReference type="AlphaFoldDB" id="A0A392PR28"/>
<sequence>SPALIGVPVLSSPTPRYSLS</sequence>
<name>A0A392PR28_9FABA</name>
<proteinExistence type="predicted"/>